<proteinExistence type="predicted"/>
<evidence type="ECO:0000313" key="2">
    <source>
        <dbReference type="EMBL" id="WOL04281.1"/>
    </source>
</evidence>
<sequence>MKSSDGSMPSEMIHSSAYNFGSLPKPTCGLWIQVQHCNFSRRSSRSARSPSGDSCALAGEDSRVPLGRNRRDNDAPAPTSSNPRNKIPNPKGKVASSTNPSNVSK</sequence>
<dbReference type="EMBL" id="CP136893">
    <property type="protein sequence ID" value="WOL04281.1"/>
    <property type="molecule type" value="Genomic_DNA"/>
</dbReference>
<keyword evidence="3" id="KW-1185">Reference proteome</keyword>
<feature type="compositionally biased region" description="Polar residues" evidence="1">
    <location>
        <begin position="95"/>
        <end position="105"/>
    </location>
</feature>
<dbReference type="AlphaFoldDB" id="A0AAQ3Q9I0"/>
<name>A0AAQ3Q9I0_9LILI</name>
<evidence type="ECO:0000313" key="3">
    <source>
        <dbReference type="Proteomes" id="UP001327560"/>
    </source>
</evidence>
<protein>
    <submittedName>
        <fullName evidence="2">Uncharacterized protein</fullName>
    </submittedName>
</protein>
<accession>A0AAQ3Q9I0</accession>
<reference evidence="2 3" key="1">
    <citation type="submission" date="2023-10" db="EMBL/GenBank/DDBJ databases">
        <title>Chromosome-scale genome assembly provides insights into flower coloration mechanisms of Canna indica.</title>
        <authorList>
            <person name="Li C."/>
        </authorList>
    </citation>
    <scope>NUCLEOTIDE SEQUENCE [LARGE SCALE GENOMIC DNA]</scope>
    <source>
        <tissue evidence="2">Flower</tissue>
    </source>
</reference>
<evidence type="ECO:0000256" key="1">
    <source>
        <dbReference type="SAM" id="MobiDB-lite"/>
    </source>
</evidence>
<organism evidence="2 3">
    <name type="scientific">Canna indica</name>
    <name type="common">Indian-shot</name>
    <dbReference type="NCBI Taxonomy" id="4628"/>
    <lineage>
        <taxon>Eukaryota</taxon>
        <taxon>Viridiplantae</taxon>
        <taxon>Streptophyta</taxon>
        <taxon>Embryophyta</taxon>
        <taxon>Tracheophyta</taxon>
        <taxon>Spermatophyta</taxon>
        <taxon>Magnoliopsida</taxon>
        <taxon>Liliopsida</taxon>
        <taxon>Zingiberales</taxon>
        <taxon>Cannaceae</taxon>
        <taxon>Canna</taxon>
    </lineage>
</organism>
<dbReference type="Proteomes" id="UP001327560">
    <property type="component" value="Chromosome 4"/>
</dbReference>
<gene>
    <name evidence="2" type="ORF">Cni_G13002</name>
</gene>
<feature type="region of interest" description="Disordered" evidence="1">
    <location>
        <begin position="39"/>
        <end position="105"/>
    </location>
</feature>